<gene>
    <name evidence="2" type="ORF">HanXRQr2_Chr16g0757981</name>
</gene>
<protein>
    <submittedName>
        <fullName evidence="2">Uncharacterized protein</fullName>
    </submittedName>
</protein>
<keyword evidence="1" id="KW-0812">Transmembrane</keyword>
<proteinExistence type="predicted"/>
<evidence type="ECO:0000313" key="2">
    <source>
        <dbReference type="EMBL" id="KAF5760829.1"/>
    </source>
</evidence>
<keyword evidence="1" id="KW-1133">Transmembrane helix</keyword>
<reference evidence="2" key="1">
    <citation type="journal article" date="2017" name="Nature">
        <title>The sunflower genome provides insights into oil metabolism, flowering and Asterid evolution.</title>
        <authorList>
            <person name="Badouin H."/>
            <person name="Gouzy J."/>
            <person name="Grassa C.J."/>
            <person name="Murat F."/>
            <person name="Staton S.E."/>
            <person name="Cottret L."/>
            <person name="Lelandais-Briere C."/>
            <person name="Owens G.L."/>
            <person name="Carrere S."/>
            <person name="Mayjonade B."/>
            <person name="Legrand L."/>
            <person name="Gill N."/>
            <person name="Kane N.C."/>
            <person name="Bowers J.E."/>
            <person name="Hubner S."/>
            <person name="Bellec A."/>
            <person name="Berard A."/>
            <person name="Berges H."/>
            <person name="Blanchet N."/>
            <person name="Boniface M.C."/>
            <person name="Brunel D."/>
            <person name="Catrice O."/>
            <person name="Chaidir N."/>
            <person name="Claudel C."/>
            <person name="Donnadieu C."/>
            <person name="Faraut T."/>
            <person name="Fievet G."/>
            <person name="Helmstetter N."/>
            <person name="King M."/>
            <person name="Knapp S.J."/>
            <person name="Lai Z."/>
            <person name="Le Paslier M.C."/>
            <person name="Lippi Y."/>
            <person name="Lorenzon L."/>
            <person name="Mandel J.R."/>
            <person name="Marage G."/>
            <person name="Marchand G."/>
            <person name="Marquand E."/>
            <person name="Bret-Mestries E."/>
            <person name="Morien E."/>
            <person name="Nambeesan S."/>
            <person name="Nguyen T."/>
            <person name="Pegot-Espagnet P."/>
            <person name="Pouilly N."/>
            <person name="Raftis F."/>
            <person name="Sallet E."/>
            <person name="Schiex T."/>
            <person name="Thomas J."/>
            <person name="Vandecasteele C."/>
            <person name="Vares D."/>
            <person name="Vear F."/>
            <person name="Vautrin S."/>
            <person name="Crespi M."/>
            <person name="Mangin B."/>
            <person name="Burke J.M."/>
            <person name="Salse J."/>
            <person name="Munos S."/>
            <person name="Vincourt P."/>
            <person name="Rieseberg L.H."/>
            <person name="Langlade N.B."/>
        </authorList>
    </citation>
    <scope>NUCLEOTIDE SEQUENCE</scope>
    <source>
        <tissue evidence="2">Leaves</tissue>
    </source>
</reference>
<dbReference type="AlphaFoldDB" id="A0A9K3DSX5"/>
<organism evidence="2 3">
    <name type="scientific">Helianthus annuus</name>
    <name type="common">Common sunflower</name>
    <dbReference type="NCBI Taxonomy" id="4232"/>
    <lineage>
        <taxon>Eukaryota</taxon>
        <taxon>Viridiplantae</taxon>
        <taxon>Streptophyta</taxon>
        <taxon>Embryophyta</taxon>
        <taxon>Tracheophyta</taxon>
        <taxon>Spermatophyta</taxon>
        <taxon>Magnoliopsida</taxon>
        <taxon>eudicotyledons</taxon>
        <taxon>Gunneridae</taxon>
        <taxon>Pentapetalae</taxon>
        <taxon>asterids</taxon>
        <taxon>campanulids</taxon>
        <taxon>Asterales</taxon>
        <taxon>Asteraceae</taxon>
        <taxon>Asteroideae</taxon>
        <taxon>Heliantheae alliance</taxon>
        <taxon>Heliantheae</taxon>
        <taxon>Helianthus</taxon>
    </lineage>
</organism>
<evidence type="ECO:0000256" key="1">
    <source>
        <dbReference type="SAM" id="Phobius"/>
    </source>
</evidence>
<name>A0A9K3DSX5_HELAN</name>
<sequence length="53" mass="6208">MTCDLCMVHVLLMLMCIVMVHVYGSCVDVPWVCVDVHYVWFIRELVFLVLMVC</sequence>
<comment type="caution">
    <text evidence="2">The sequence shown here is derived from an EMBL/GenBank/DDBJ whole genome shotgun (WGS) entry which is preliminary data.</text>
</comment>
<accession>A0A9K3DSX5</accession>
<keyword evidence="3" id="KW-1185">Reference proteome</keyword>
<evidence type="ECO:0000313" key="3">
    <source>
        <dbReference type="Proteomes" id="UP000215914"/>
    </source>
</evidence>
<dbReference type="Proteomes" id="UP000215914">
    <property type="component" value="Unassembled WGS sequence"/>
</dbReference>
<feature type="transmembrane region" description="Helical" evidence="1">
    <location>
        <begin position="5"/>
        <end position="23"/>
    </location>
</feature>
<reference evidence="2" key="2">
    <citation type="submission" date="2020-06" db="EMBL/GenBank/DDBJ databases">
        <title>Helianthus annuus Genome sequencing and assembly Release 2.</title>
        <authorList>
            <person name="Gouzy J."/>
            <person name="Langlade N."/>
            <person name="Munos S."/>
        </authorList>
    </citation>
    <scope>NUCLEOTIDE SEQUENCE</scope>
    <source>
        <tissue evidence="2">Leaves</tissue>
    </source>
</reference>
<dbReference type="EMBL" id="MNCJ02000331">
    <property type="protein sequence ID" value="KAF5760829.1"/>
    <property type="molecule type" value="Genomic_DNA"/>
</dbReference>
<dbReference type="Gramene" id="mRNA:HanXRQr2_Chr16g0757981">
    <property type="protein sequence ID" value="mRNA:HanXRQr2_Chr16g0757981"/>
    <property type="gene ID" value="HanXRQr2_Chr16g0757981"/>
</dbReference>
<keyword evidence="1" id="KW-0472">Membrane</keyword>